<evidence type="ECO:0000313" key="4">
    <source>
        <dbReference type="RefSeq" id="XP_009779359.1"/>
    </source>
</evidence>
<feature type="non-terminal residue" evidence="4">
    <location>
        <position position="391"/>
    </location>
</feature>
<keyword evidence="2" id="KW-0472">Membrane</keyword>
<evidence type="ECO:0000256" key="1">
    <source>
        <dbReference type="SAM" id="MobiDB-lite"/>
    </source>
</evidence>
<sequence length="391" mass="44378">MAILYYIKVYGRKAGHLSLKQKLQTMWKPIESISLVDLGNEFFLIKYQKEENMNKALRNRPCFILNHFLSFYDLEILQKVGNKLGKLLKIDTCTSTTSRGRYARICIEVPLEQPLKSHTVPKLPSALQIDLEEERLVDLSLLLNNYEELPFYPPTQSPIPWIHDYTYMQPPMMPLSPMSPFEPLNPSPSSMSPQPPSPNDQEILSPQEIATLMEEMRETRTEPVWLGACHITILKEQYAKKIAQLPQEVTKCLIKLCPTVNLETGKFVVVITPTLRELTPSHMEETPTLEDPHQAPLAPPTRTNSMNFVIWNCREAQFFGHIVVVYIVVGYLGCILGFSSAFGVAAWCFLKLLLGLNLLLGYFGYCCVAESTVVLLLLLLTSFLLCFCSST</sequence>
<name>A0A1U7WXE9_NICSY</name>
<reference evidence="4" key="2">
    <citation type="submission" date="2025-08" db="UniProtKB">
        <authorList>
            <consortium name="RefSeq"/>
        </authorList>
    </citation>
    <scope>IDENTIFICATION</scope>
    <source>
        <tissue evidence="4">Leaf</tissue>
    </source>
</reference>
<dbReference type="AlphaFoldDB" id="A0A1U7WXE9"/>
<dbReference type="PANTHER" id="PTHR31286:SF99">
    <property type="entry name" value="DUF4283 DOMAIN-CONTAINING PROTEIN"/>
    <property type="match status" value="1"/>
</dbReference>
<dbReference type="Proteomes" id="UP000189701">
    <property type="component" value="Unplaced"/>
</dbReference>
<organism evidence="3 4">
    <name type="scientific">Nicotiana sylvestris</name>
    <name type="common">Wood tobacco</name>
    <name type="synonym">South American tobacco</name>
    <dbReference type="NCBI Taxonomy" id="4096"/>
    <lineage>
        <taxon>Eukaryota</taxon>
        <taxon>Viridiplantae</taxon>
        <taxon>Streptophyta</taxon>
        <taxon>Embryophyta</taxon>
        <taxon>Tracheophyta</taxon>
        <taxon>Spermatophyta</taxon>
        <taxon>Magnoliopsida</taxon>
        <taxon>eudicotyledons</taxon>
        <taxon>Gunneridae</taxon>
        <taxon>Pentapetalae</taxon>
        <taxon>asterids</taxon>
        <taxon>lamiids</taxon>
        <taxon>Solanales</taxon>
        <taxon>Solanaceae</taxon>
        <taxon>Nicotianoideae</taxon>
        <taxon>Nicotianeae</taxon>
        <taxon>Nicotiana</taxon>
    </lineage>
</organism>
<feature type="region of interest" description="Disordered" evidence="1">
    <location>
        <begin position="178"/>
        <end position="202"/>
    </location>
</feature>
<protein>
    <submittedName>
        <fullName evidence="4">Uncharacterized protein LOC104228581</fullName>
    </submittedName>
</protein>
<evidence type="ECO:0000256" key="2">
    <source>
        <dbReference type="SAM" id="Phobius"/>
    </source>
</evidence>
<dbReference type="PANTHER" id="PTHR31286">
    <property type="entry name" value="GLYCINE-RICH CELL WALL STRUCTURAL PROTEIN 1.8-LIKE"/>
    <property type="match status" value="1"/>
</dbReference>
<reference evidence="3" key="1">
    <citation type="journal article" date="2013" name="Genome Biol.">
        <title>Reference genomes and transcriptomes of Nicotiana sylvestris and Nicotiana tomentosiformis.</title>
        <authorList>
            <person name="Sierro N."/>
            <person name="Battey J.N."/>
            <person name="Ouadi S."/>
            <person name="Bovet L."/>
            <person name="Goepfert S."/>
            <person name="Bakaher N."/>
            <person name="Peitsch M.C."/>
            <person name="Ivanov N.V."/>
        </authorList>
    </citation>
    <scope>NUCLEOTIDE SEQUENCE [LARGE SCALE GENOMIC DNA]</scope>
</reference>
<dbReference type="InterPro" id="IPR040256">
    <property type="entry name" value="At4g02000-like"/>
</dbReference>
<dbReference type="RefSeq" id="XP_009779359.1">
    <property type="nucleotide sequence ID" value="XM_009781057.1"/>
</dbReference>
<keyword evidence="2" id="KW-0812">Transmembrane</keyword>
<keyword evidence="3" id="KW-1185">Reference proteome</keyword>
<accession>A0A1U7WXE9</accession>
<feature type="transmembrane region" description="Helical" evidence="2">
    <location>
        <begin position="362"/>
        <end position="385"/>
    </location>
</feature>
<dbReference type="eggNOG" id="KOG1075">
    <property type="taxonomic scope" value="Eukaryota"/>
</dbReference>
<proteinExistence type="predicted"/>
<keyword evidence="2" id="KW-1133">Transmembrane helix</keyword>
<feature type="transmembrane region" description="Helical" evidence="2">
    <location>
        <begin position="323"/>
        <end position="350"/>
    </location>
</feature>
<evidence type="ECO:0000313" key="3">
    <source>
        <dbReference type="Proteomes" id="UP000189701"/>
    </source>
</evidence>
<gene>
    <name evidence="4" type="primary">LOC104228581</name>
</gene>